<dbReference type="SUPFAM" id="SSF50129">
    <property type="entry name" value="GroES-like"/>
    <property type="match status" value="1"/>
</dbReference>
<name>A0A5D4GXQ5_9HYPH</name>
<evidence type="ECO:0000313" key="4">
    <source>
        <dbReference type="Proteomes" id="UP000323258"/>
    </source>
</evidence>
<dbReference type="RefSeq" id="WP_148915203.1">
    <property type="nucleotide sequence ID" value="NZ_VSZS01000063.1"/>
</dbReference>
<dbReference type="InterPro" id="IPR020843">
    <property type="entry name" value="ER"/>
</dbReference>
<dbReference type="OrthoDB" id="7355832at2"/>
<dbReference type="InterPro" id="IPR051603">
    <property type="entry name" value="Zinc-ADH_QOR/CCCR"/>
</dbReference>
<evidence type="ECO:0000259" key="2">
    <source>
        <dbReference type="SMART" id="SM00829"/>
    </source>
</evidence>
<dbReference type="PANTHER" id="PTHR44154:SF1">
    <property type="entry name" value="QUINONE OXIDOREDUCTASE"/>
    <property type="match status" value="1"/>
</dbReference>
<dbReference type="EMBL" id="VSZS01000063">
    <property type="protein sequence ID" value="TYR32045.1"/>
    <property type="molecule type" value="Genomic_DNA"/>
</dbReference>
<evidence type="ECO:0000313" key="3">
    <source>
        <dbReference type="EMBL" id="TYR32045.1"/>
    </source>
</evidence>
<dbReference type="PANTHER" id="PTHR44154">
    <property type="entry name" value="QUINONE OXIDOREDUCTASE"/>
    <property type="match status" value="1"/>
</dbReference>
<comment type="caution">
    <text evidence="3">The sequence shown here is derived from an EMBL/GenBank/DDBJ whole genome shotgun (WGS) entry which is preliminary data.</text>
</comment>
<dbReference type="Pfam" id="PF00107">
    <property type="entry name" value="ADH_zinc_N"/>
    <property type="match status" value="1"/>
</dbReference>
<reference evidence="3 4" key="2">
    <citation type="submission" date="2019-09" db="EMBL/GenBank/DDBJ databases">
        <title>Mesorhizobium sp. MaA-C15 isolated from Microcystis aeruginosa.</title>
        <authorList>
            <person name="Jeong S.E."/>
            <person name="Jin H.M."/>
            <person name="Jeon C.O."/>
        </authorList>
    </citation>
    <scope>NUCLEOTIDE SEQUENCE [LARGE SCALE GENOMIC DNA]</scope>
    <source>
        <strain evidence="3 4">MaA-C15</strain>
    </source>
</reference>
<dbReference type="Pfam" id="PF08240">
    <property type="entry name" value="ADH_N"/>
    <property type="match status" value="1"/>
</dbReference>
<proteinExistence type="predicted"/>
<dbReference type="CDD" id="cd08253">
    <property type="entry name" value="zeta_crystallin"/>
    <property type="match status" value="1"/>
</dbReference>
<dbReference type="SMART" id="SM00829">
    <property type="entry name" value="PKS_ER"/>
    <property type="match status" value="1"/>
</dbReference>
<keyword evidence="1" id="KW-0521">NADP</keyword>
<gene>
    <name evidence="3" type="ORF">FY036_13250</name>
</gene>
<dbReference type="AlphaFoldDB" id="A0A5D4GXQ5"/>
<keyword evidence="4" id="KW-1185">Reference proteome</keyword>
<accession>A0A5D4GXQ5</accession>
<dbReference type="Gene3D" id="3.90.180.10">
    <property type="entry name" value="Medium-chain alcohol dehydrogenases, catalytic domain"/>
    <property type="match status" value="1"/>
</dbReference>
<reference evidence="3 4" key="1">
    <citation type="submission" date="2019-08" db="EMBL/GenBank/DDBJ databases">
        <authorList>
            <person name="Seo Y.L."/>
        </authorList>
    </citation>
    <scope>NUCLEOTIDE SEQUENCE [LARGE SCALE GENOMIC DNA]</scope>
    <source>
        <strain evidence="3 4">MaA-C15</strain>
    </source>
</reference>
<dbReference type="InterPro" id="IPR013149">
    <property type="entry name" value="ADH-like_C"/>
</dbReference>
<dbReference type="Proteomes" id="UP000323258">
    <property type="component" value="Unassembled WGS sequence"/>
</dbReference>
<dbReference type="GO" id="GO:0016491">
    <property type="term" value="F:oxidoreductase activity"/>
    <property type="evidence" value="ECO:0007669"/>
    <property type="project" value="InterPro"/>
</dbReference>
<protein>
    <submittedName>
        <fullName evidence="3">NADPH:quinone reductase</fullName>
    </submittedName>
</protein>
<dbReference type="InterPro" id="IPR013154">
    <property type="entry name" value="ADH-like_N"/>
</dbReference>
<feature type="domain" description="Enoyl reductase (ER)" evidence="2">
    <location>
        <begin position="11"/>
        <end position="322"/>
    </location>
</feature>
<dbReference type="InterPro" id="IPR036291">
    <property type="entry name" value="NAD(P)-bd_dom_sf"/>
</dbReference>
<sequence length="325" mass="34075">MKAAWYEKNGEARDVLVVGDMETPKPAAGEVLVRLHTSGVNPSDVKSRKGRPLIAPRIVPHSDGAGTIDAVGDGVDEARIGERVWVWNGQWKRPFGTAAEYIALPQDQAVRLPAGIDFATGACLGIPALTALHAVSLHGDIAGKTLLVTGAAAAVGHYATQMAKLRGARVIGTSSPERQKHARAAGVDELIDYRHEDVAERVKVLTGGAGVDGIIDMDFSSTAGLLAKGVLKPHGKMVCYGSNVPAEIPLSFPAMLWGSLTLSVFVVYELLPAERQVAIAELTRLLEAGALKHSIGARFALADIAAAHEAVEGGRVTGNVVLDIG</sequence>
<dbReference type="SUPFAM" id="SSF51735">
    <property type="entry name" value="NAD(P)-binding Rossmann-fold domains"/>
    <property type="match status" value="1"/>
</dbReference>
<dbReference type="InterPro" id="IPR011032">
    <property type="entry name" value="GroES-like_sf"/>
</dbReference>
<dbReference type="Gene3D" id="3.40.50.720">
    <property type="entry name" value="NAD(P)-binding Rossmann-like Domain"/>
    <property type="match status" value="1"/>
</dbReference>
<organism evidence="3 4">
    <name type="scientific">Neoaquamicrobium microcysteis</name>
    <dbReference type="NCBI Taxonomy" id="2682781"/>
    <lineage>
        <taxon>Bacteria</taxon>
        <taxon>Pseudomonadati</taxon>
        <taxon>Pseudomonadota</taxon>
        <taxon>Alphaproteobacteria</taxon>
        <taxon>Hyphomicrobiales</taxon>
        <taxon>Phyllobacteriaceae</taxon>
        <taxon>Neoaquamicrobium</taxon>
    </lineage>
</organism>
<evidence type="ECO:0000256" key="1">
    <source>
        <dbReference type="ARBA" id="ARBA00022857"/>
    </source>
</evidence>